<gene>
    <name evidence="1" type="ORF">CJP73_12205</name>
</gene>
<dbReference type="AlphaFoldDB" id="A0A3A1YT56"/>
<keyword evidence="1" id="KW-0223">Dioxygenase</keyword>
<dbReference type="Proteomes" id="UP000266206">
    <property type="component" value="Unassembled WGS sequence"/>
</dbReference>
<comment type="caution">
    <text evidence="1">The sequence shown here is derived from an EMBL/GenBank/DDBJ whole genome shotgun (WGS) entry which is preliminary data.</text>
</comment>
<dbReference type="EMBL" id="NQYH01000011">
    <property type="protein sequence ID" value="RIY40100.1"/>
    <property type="molecule type" value="Genomic_DNA"/>
</dbReference>
<evidence type="ECO:0000313" key="2">
    <source>
        <dbReference type="Proteomes" id="UP000266206"/>
    </source>
</evidence>
<accession>A0A3A1YT56</accession>
<dbReference type="GO" id="GO:0051213">
    <property type="term" value="F:dioxygenase activity"/>
    <property type="evidence" value="ECO:0007669"/>
    <property type="project" value="UniProtKB-KW"/>
</dbReference>
<sequence length="168" mass="18919">MSVTYNTRFGSLKGYEKGRVEPITDDVKHYAFSNCYEIASHSQPWEKVVFGKNQIYVLEALRAEGTSPWFTCAHDEFVLNMDTDVEVHLIKLDASQTVQDSEKNGAVLVQGEPKGQKMGWMKLKRGHQGMLPKQTAYQFRSTEPGVVVLQTCLGDLSVEKWAEICQSA</sequence>
<protein>
    <submittedName>
        <fullName evidence="1">Hydroxyquinol 1,2-dioxygenase</fullName>
    </submittedName>
</protein>
<dbReference type="OrthoDB" id="8442236at2"/>
<keyword evidence="1" id="KW-0560">Oxidoreductase</keyword>
<evidence type="ECO:0000313" key="1">
    <source>
        <dbReference type="EMBL" id="RIY40100.1"/>
    </source>
</evidence>
<dbReference type="RefSeq" id="WP_119516628.1">
    <property type="nucleotide sequence ID" value="NZ_NQYH01000011.1"/>
</dbReference>
<organism evidence="1 2">
    <name type="scientific">Neopusillimonas maritima</name>
    <dbReference type="NCBI Taxonomy" id="2026239"/>
    <lineage>
        <taxon>Bacteria</taxon>
        <taxon>Pseudomonadati</taxon>
        <taxon>Pseudomonadota</taxon>
        <taxon>Betaproteobacteria</taxon>
        <taxon>Burkholderiales</taxon>
        <taxon>Alcaligenaceae</taxon>
        <taxon>Neopusillimonas</taxon>
    </lineage>
</organism>
<name>A0A3A1YT56_9BURK</name>
<reference evidence="1 2" key="1">
    <citation type="submission" date="2017-08" db="EMBL/GenBank/DDBJ databases">
        <title>Pusillimonas indicus sp. nov., a member of the family Alcaligenaceae isolated from surface seawater.</title>
        <authorList>
            <person name="Li J."/>
        </authorList>
    </citation>
    <scope>NUCLEOTIDE SEQUENCE [LARGE SCALE GENOMIC DNA]</scope>
    <source>
        <strain evidence="1 2">L52-1-41</strain>
    </source>
</reference>
<proteinExistence type="predicted"/>